<dbReference type="OrthoDB" id="7903015at2"/>
<keyword evidence="6 12" id="KW-0503">Monooxygenase</keyword>
<dbReference type="InterPro" id="IPR011251">
    <property type="entry name" value="Luciferase-like_dom"/>
</dbReference>
<keyword evidence="8" id="KW-0599">Photoprotein</keyword>
<evidence type="ECO:0000256" key="8">
    <source>
        <dbReference type="ARBA" id="ARBA00023262"/>
    </source>
</evidence>
<evidence type="ECO:0000256" key="6">
    <source>
        <dbReference type="ARBA" id="ARBA00023033"/>
    </source>
</evidence>
<dbReference type="PANTHER" id="PTHR30137:SF8">
    <property type="entry name" value="BLR5498 PROTEIN"/>
    <property type="match status" value="1"/>
</dbReference>
<dbReference type="GO" id="GO:0005829">
    <property type="term" value="C:cytosol"/>
    <property type="evidence" value="ECO:0007669"/>
    <property type="project" value="TreeGrafter"/>
</dbReference>
<feature type="domain" description="Luciferase-like" evidence="10">
    <location>
        <begin position="1"/>
        <end position="269"/>
    </location>
</feature>
<dbReference type="RefSeq" id="WP_034414172.1">
    <property type="nucleotide sequence ID" value="NZ_JGVK01000022.1"/>
</dbReference>
<dbReference type="PRINTS" id="PR00089">
    <property type="entry name" value="LUCIFERASE"/>
</dbReference>
<sequence length="324" mass="36553">MKFGLFFQNFLTENQSSEVVLDRMIEIATYVDELNFEQISVYENHFSPNGIVGAPLTVSGFLLGLTKKIKIGSLNHILTTHHPVRSAEEACLLDQMSEGRFIFGFSDCEKESEMAFFNRQLDSQEQIFNACYDIISESFSTGYCHPDNDFFNFPKISVNPHAFTPGGPLQYVTASSSKVVEWAAKKALPLIFKWDDSNQTRSQYVEQYKAAALRFGVDVTNVGHQLTLMVNENSDSAVAKQESREYFSAFVKEMYPSVEHEEKLEELIAENAIGNCDECLEASKLALEKSGASRLLMSFESIKNLAHQKSVINLINENIGKYHM</sequence>
<keyword evidence="3" id="KW-0285">Flavoprotein</keyword>
<dbReference type="EMBL" id="JGVK01000022">
    <property type="protein sequence ID" value="KEY91253.1"/>
    <property type="molecule type" value="Genomic_DNA"/>
</dbReference>
<keyword evidence="5" id="KW-0560">Oxidoreductase</keyword>
<evidence type="ECO:0000256" key="7">
    <source>
        <dbReference type="ARBA" id="ARBA00023223"/>
    </source>
</evidence>
<dbReference type="Proteomes" id="UP000053784">
    <property type="component" value="Unassembled WGS sequence"/>
</dbReference>
<keyword evidence="13" id="KW-1185">Reference proteome</keyword>
<dbReference type="GO" id="GO:0008218">
    <property type="term" value="P:bioluminescence"/>
    <property type="evidence" value="ECO:0007669"/>
    <property type="project" value="UniProtKB-KW"/>
</dbReference>
<evidence type="ECO:0000256" key="4">
    <source>
        <dbReference type="ARBA" id="ARBA00022643"/>
    </source>
</evidence>
<evidence type="ECO:0000256" key="9">
    <source>
        <dbReference type="ARBA" id="ARBA00048737"/>
    </source>
</evidence>
<accession>M9NLN4</accession>
<dbReference type="PROSITE" id="PS00494">
    <property type="entry name" value="BACTERIAL_LUCIFERASE"/>
    <property type="match status" value="1"/>
</dbReference>
<dbReference type="AlphaFoldDB" id="M9NLN4"/>
<dbReference type="InterPro" id="IPR002103">
    <property type="entry name" value="Luciferase_bac/NFP"/>
</dbReference>
<dbReference type="EMBL" id="JQ993854">
    <property type="protein sequence ID" value="AFJ93046.1"/>
    <property type="molecule type" value="Genomic_DNA"/>
</dbReference>
<evidence type="ECO:0000256" key="3">
    <source>
        <dbReference type="ARBA" id="ARBA00022630"/>
    </source>
</evidence>
<dbReference type="EC" id="1.14.14.3" evidence="2"/>
<keyword evidence="4" id="KW-0288">FMN</keyword>
<organism evidence="11">
    <name type="scientific">Candidatus Photodesmus blepharonis</name>
    <dbReference type="NCBI Taxonomy" id="1179155"/>
    <lineage>
        <taxon>Bacteria</taxon>
        <taxon>Pseudomonadati</taxon>
        <taxon>Pseudomonadota</taxon>
        <taxon>Gammaproteobacteria</taxon>
        <taxon>Vibrionales</taxon>
        <taxon>Vibrionaceae</taxon>
        <taxon>Candidatus Photodesmus</taxon>
    </lineage>
</organism>
<dbReference type="GO" id="GO:0047646">
    <property type="term" value="F:alkanal monooxygenase (FMN-linked) activity"/>
    <property type="evidence" value="ECO:0007669"/>
    <property type="project" value="UniProtKB-EC"/>
</dbReference>
<dbReference type="SUPFAM" id="SSF51679">
    <property type="entry name" value="Bacterial luciferase-like"/>
    <property type="match status" value="1"/>
</dbReference>
<dbReference type="STRING" id="1179155.CF67_003019"/>
<comment type="catalytic activity">
    <reaction evidence="9">
        <text>a long-chain fatty aldehyde + FMNH2 + O2 = a long-chain fatty acid + hnu + FMN + H2O + 2 H(+)</text>
        <dbReference type="Rhea" id="RHEA:17181"/>
        <dbReference type="ChEBI" id="CHEBI:15377"/>
        <dbReference type="ChEBI" id="CHEBI:15378"/>
        <dbReference type="ChEBI" id="CHEBI:15379"/>
        <dbReference type="ChEBI" id="CHEBI:17176"/>
        <dbReference type="ChEBI" id="CHEBI:30212"/>
        <dbReference type="ChEBI" id="CHEBI:57560"/>
        <dbReference type="ChEBI" id="CHEBI:57618"/>
        <dbReference type="ChEBI" id="CHEBI:58210"/>
        <dbReference type="EC" id="1.14.14.3"/>
    </reaction>
</comment>
<dbReference type="eggNOG" id="COG2141">
    <property type="taxonomic scope" value="Bacteria"/>
</dbReference>
<dbReference type="InterPro" id="IPR018235">
    <property type="entry name" value="Bacterial_luciferase_CS"/>
</dbReference>
<evidence type="ECO:0000313" key="12">
    <source>
        <dbReference type="EMBL" id="KEY91253.1"/>
    </source>
</evidence>
<proteinExistence type="predicted"/>
<dbReference type="InterPro" id="IPR050766">
    <property type="entry name" value="Bact_Lucif_Oxidored"/>
</dbReference>
<dbReference type="InterPro" id="IPR036661">
    <property type="entry name" value="Luciferase-like_sf"/>
</dbReference>
<evidence type="ECO:0000256" key="2">
    <source>
        <dbReference type="ARBA" id="ARBA00012106"/>
    </source>
</evidence>
<name>M9NLN4_9GAMM</name>
<dbReference type="Pfam" id="PF00296">
    <property type="entry name" value="Bac_luciferase"/>
    <property type="match status" value="1"/>
</dbReference>
<evidence type="ECO:0000313" key="13">
    <source>
        <dbReference type="Proteomes" id="UP000053784"/>
    </source>
</evidence>
<dbReference type="Gene3D" id="3.20.20.30">
    <property type="entry name" value="Luciferase-like domain"/>
    <property type="match status" value="2"/>
</dbReference>
<dbReference type="PANTHER" id="PTHR30137">
    <property type="entry name" value="LUCIFERASE-LIKE MONOOXYGENASE"/>
    <property type="match status" value="1"/>
</dbReference>
<gene>
    <name evidence="11" type="primary">luxB</name>
    <name evidence="12" type="ORF">CF67_003019</name>
</gene>
<comment type="subunit">
    <text evidence="1">Heterodimer of an alpha and a beta chain.</text>
</comment>
<protein>
    <recommendedName>
        <fullName evidence="2">bacterial luciferase</fullName>
        <ecNumber evidence="2">1.14.14.3</ecNumber>
    </recommendedName>
</protein>
<evidence type="ECO:0000256" key="5">
    <source>
        <dbReference type="ARBA" id="ARBA00023002"/>
    </source>
</evidence>
<reference evidence="11" key="1">
    <citation type="journal article" date="2014" name="Environ. Microbiol. Rep.">
        <title>Phylogenetic divergence between the obligateluminous symbionts of flashlight fishes demonstratesspecificity of bacteria to host genera.</title>
        <authorList>
            <person name="Hendry T.A."/>
            <person name="Dunlap P.V."/>
        </authorList>
    </citation>
    <scope>NUCLEOTIDE SEQUENCE</scope>
</reference>
<keyword evidence="7" id="KW-0455">Luminescence</keyword>
<evidence type="ECO:0000256" key="1">
    <source>
        <dbReference type="ARBA" id="ARBA00011870"/>
    </source>
</evidence>
<evidence type="ECO:0000313" key="11">
    <source>
        <dbReference type="EMBL" id="AFJ93046.1"/>
    </source>
</evidence>
<reference evidence="12 13" key="2">
    <citation type="submission" date="2014-03" db="EMBL/GenBank/DDBJ databases">
        <title>Selection and divergence in the genomes of co-occurring obligate luminous symbionts with specific hosts.</title>
        <authorList>
            <person name="Hendry T.A."/>
            <person name="de Wet J.R."/>
            <person name="Dunlap P.V."/>
        </authorList>
    </citation>
    <scope>NUCLEOTIDE SEQUENCE [LARGE SCALE GENOMIC DNA]</scope>
    <source>
        <strain evidence="12 13">Ppalp.1</strain>
    </source>
</reference>
<evidence type="ECO:0000259" key="10">
    <source>
        <dbReference type="Pfam" id="PF00296"/>
    </source>
</evidence>